<protein>
    <submittedName>
        <fullName evidence="1">Uncharacterized protein</fullName>
    </submittedName>
</protein>
<organism evidence="1 2">
    <name type="scientific">Halomonas gemina</name>
    <dbReference type="NCBI Taxonomy" id="2945105"/>
    <lineage>
        <taxon>Bacteria</taxon>
        <taxon>Pseudomonadati</taxon>
        <taxon>Pseudomonadota</taxon>
        <taxon>Gammaproteobacteria</taxon>
        <taxon>Oceanospirillales</taxon>
        <taxon>Halomonadaceae</taxon>
        <taxon>Halomonas</taxon>
    </lineage>
</organism>
<dbReference type="RefSeq" id="WP_250060892.1">
    <property type="nucleotide sequence ID" value="NZ_JAMJPK010000004.1"/>
</dbReference>
<name>A0ABT0T1I5_9GAMM</name>
<comment type="caution">
    <text evidence="1">The sequence shown here is derived from an EMBL/GenBank/DDBJ whole genome shotgun (WGS) entry which is preliminary data.</text>
</comment>
<reference evidence="1" key="1">
    <citation type="submission" date="2022-05" db="EMBL/GenBank/DDBJ databases">
        <title>Halomonas geminus sp. nov. and Halomonas llamarensis sp. nov. isolated from high-altitude salars of the Atacama Desert.</title>
        <authorList>
            <person name="Hintersatz C."/>
            <person name="Rojas L.A."/>
            <person name="Wei T.-S."/>
            <person name="Kutschke S."/>
            <person name="Lehmann F."/>
            <person name="Jain R."/>
            <person name="Pollmann K."/>
        </authorList>
    </citation>
    <scope>NUCLEOTIDE SEQUENCE</scope>
    <source>
        <strain evidence="1">ATCH28</strain>
    </source>
</reference>
<gene>
    <name evidence="1" type="ORF">M8009_10785</name>
</gene>
<keyword evidence="2" id="KW-1185">Reference proteome</keyword>
<dbReference type="EMBL" id="JAMJPK010000004">
    <property type="protein sequence ID" value="MCL7940774.1"/>
    <property type="molecule type" value="Genomic_DNA"/>
</dbReference>
<dbReference type="Proteomes" id="UP001165369">
    <property type="component" value="Unassembled WGS sequence"/>
</dbReference>
<sequence>MTHISSLFEITADYMLIDEKSERLAASTSETPLRYKHGTSQMLPALEAVLQGR</sequence>
<proteinExistence type="predicted"/>
<evidence type="ECO:0000313" key="1">
    <source>
        <dbReference type="EMBL" id="MCL7940774.1"/>
    </source>
</evidence>
<evidence type="ECO:0000313" key="2">
    <source>
        <dbReference type="Proteomes" id="UP001165369"/>
    </source>
</evidence>
<accession>A0ABT0T1I5</accession>